<organism evidence="3 4">
    <name type="scientific">Erwinia aeris</name>
    <dbReference type="NCBI Taxonomy" id="3239803"/>
    <lineage>
        <taxon>Bacteria</taxon>
        <taxon>Pseudomonadati</taxon>
        <taxon>Pseudomonadota</taxon>
        <taxon>Gammaproteobacteria</taxon>
        <taxon>Enterobacterales</taxon>
        <taxon>Erwiniaceae</taxon>
        <taxon>Erwinia</taxon>
    </lineage>
</organism>
<dbReference type="Pfam" id="PF06812">
    <property type="entry name" value="ImpA_N"/>
    <property type="match status" value="1"/>
</dbReference>
<evidence type="ECO:0000259" key="1">
    <source>
        <dbReference type="Pfam" id="PF06812"/>
    </source>
</evidence>
<keyword evidence="4" id="KW-1185">Reference proteome</keyword>
<comment type="caution">
    <text evidence="3">The sequence shown here is derived from an EMBL/GenBank/DDBJ whole genome shotgun (WGS) entry which is preliminary data.</text>
</comment>
<dbReference type="Pfam" id="PF12486">
    <property type="entry name" value="VasL"/>
    <property type="match status" value="1"/>
</dbReference>
<feature type="domain" description="ImpA N-terminal" evidence="1">
    <location>
        <begin position="11"/>
        <end position="112"/>
    </location>
</feature>
<gene>
    <name evidence="3" type="ORF">AB6T85_15655</name>
</gene>
<dbReference type="InterPro" id="IPR021069">
    <property type="entry name" value="ImpA_C"/>
</dbReference>
<evidence type="ECO:0000313" key="4">
    <source>
        <dbReference type="Proteomes" id="UP001565243"/>
    </source>
</evidence>
<dbReference type="InterPro" id="IPR010657">
    <property type="entry name" value="ImpA_N"/>
</dbReference>
<feature type="domain" description="ImpA C-terminal" evidence="2">
    <location>
        <begin position="273"/>
        <end position="374"/>
    </location>
</feature>
<proteinExistence type="predicted"/>
<dbReference type="Proteomes" id="UP001565243">
    <property type="component" value="Unassembled WGS sequence"/>
</dbReference>
<reference evidence="3 4" key="1">
    <citation type="submission" date="2024-07" db="EMBL/GenBank/DDBJ databases">
        <authorList>
            <person name="Hebao G."/>
        </authorList>
    </citation>
    <scope>NUCLEOTIDE SEQUENCE [LARGE SCALE GENOMIC DNA]</scope>
    <source>
        <strain evidence="3 4">ACCC 02193</strain>
    </source>
</reference>
<dbReference type="EMBL" id="JBGFFX010000009">
    <property type="protein sequence ID" value="MEY8771835.1"/>
    <property type="molecule type" value="Genomic_DNA"/>
</dbReference>
<evidence type="ECO:0000259" key="2">
    <source>
        <dbReference type="Pfam" id="PF12486"/>
    </source>
</evidence>
<dbReference type="PANTHER" id="PTHR37024:SF5">
    <property type="entry name" value="IMPA N-TERMINAL DOMAIN-CONTAINING PROTEIN"/>
    <property type="match status" value="1"/>
</dbReference>
<dbReference type="PANTHER" id="PTHR37024">
    <property type="entry name" value="TYPE VI SECRETION SYSTEM DUF2094 AND IMPA-RELATED DOMAIN PROTEIN"/>
    <property type="match status" value="1"/>
</dbReference>
<accession>A0ABV4EA84</accession>
<name>A0ABV4EA84_9GAMM</name>
<sequence>MTTHGDNILQTGGDPRALAEFSALRQEIALLNQPGESGPDWQRVEALAIALFRANGMDLQSVAWYTLARAHSAGLPGLCEGFEIITAMMKHQWPTLWPQPLSARLAIVTWLSAGMQQRLKELQPEASDLDLLYRLQAQLEQNVNTLEVLAYKHLSQLDRLNIQISELIAQLTVPERQLKTDRTMLTRATLARAGRSDEFTPLVYVPGDMTSSGALTVSFSFWERSRGFFAGMVVACLLCALGSWALQLMQPEPDKAQRIALLARQVTPELGGQDKNWQEAVMLAALPREQLVLWHTARLRLKKMLALVKVPEEQRAGCLTYTEFEAQLVTLRQPLEAMQPAEELLRQLESNPLSPVLRGKIENRLKQLLARYALILQSASKDASENNK</sequence>
<protein>
    <submittedName>
        <fullName evidence="3">Type VI secretion system ImpA family N-terminal domain-containing protein</fullName>
    </submittedName>
</protein>
<evidence type="ECO:0000313" key="3">
    <source>
        <dbReference type="EMBL" id="MEY8771835.1"/>
    </source>
</evidence>
<dbReference type="RefSeq" id="WP_253454524.1">
    <property type="nucleotide sequence ID" value="NZ_JBGFFX010000009.1"/>
</dbReference>